<dbReference type="InterPro" id="IPR039361">
    <property type="entry name" value="Cyclin"/>
</dbReference>
<dbReference type="GO" id="GO:0000082">
    <property type="term" value="P:G1/S transition of mitotic cell cycle"/>
    <property type="evidence" value="ECO:0000318"/>
    <property type="project" value="GO_Central"/>
</dbReference>
<dbReference type="GO" id="GO:0051301">
    <property type="term" value="P:cell division"/>
    <property type="evidence" value="ECO:0007669"/>
    <property type="project" value="UniProtKB-KW"/>
</dbReference>
<evidence type="ECO:0000256" key="1">
    <source>
        <dbReference type="ARBA" id="ARBA00022618"/>
    </source>
</evidence>
<evidence type="ECO:0000259" key="4">
    <source>
        <dbReference type="Pfam" id="PF00134"/>
    </source>
</evidence>
<evidence type="ECO:0000313" key="6">
    <source>
        <dbReference type="EMBL" id="OTG38137.1"/>
    </source>
</evidence>
<dbReference type="STRING" id="4232.A0A251VRB9"/>
<organism evidence="6 7">
    <name type="scientific">Helianthus annuus</name>
    <name type="common">Common sunflower</name>
    <dbReference type="NCBI Taxonomy" id="4232"/>
    <lineage>
        <taxon>Eukaryota</taxon>
        <taxon>Viridiplantae</taxon>
        <taxon>Streptophyta</taxon>
        <taxon>Embryophyta</taxon>
        <taxon>Tracheophyta</taxon>
        <taxon>Spermatophyta</taxon>
        <taxon>Magnoliopsida</taxon>
        <taxon>eudicotyledons</taxon>
        <taxon>Gunneridae</taxon>
        <taxon>Pentapetalae</taxon>
        <taxon>asterids</taxon>
        <taxon>campanulids</taxon>
        <taxon>Asterales</taxon>
        <taxon>Asteraceae</taxon>
        <taxon>Asteroideae</taxon>
        <taxon>Heliantheae alliance</taxon>
        <taxon>Heliantheae</taxon>
        <taxon>Helianthus</taxon>
    </lineage>
</organism>
<dbReference type="SUPFAM" id="SSF47954">
    <property type="entry name" value="Cyclin-like"/>
    <property type="match status" value="1"/>
</dbReference>
<dbReference type="GO" id="GO:0016538">
    <property type="term" value="F:cyclin-dependent protein serine/threonine kinase regulator activity"/>
    <property type="evidence" value="ECO:0000318"/>
    <property type="project" value="GO_Central"/>
</dbReference>
<name>A0A251VRB9_HELAN</name>
<gene>
    <name evidence="6" type="ORF">HannXRQ_Chr01g0026451</name>
    <name evidence="5" type="ORF">HanXRQr2_Chr01g0039201</name>
</gene>
<dbReference type="OMA" id="ISIPCLW"/>
<dbReference type="AlphaFoldDB" id="A0A251VRB9"/>
<keyword evidence="1" id="KW-0132">Cell division</keyword>
<keyword evidence="7" id="KW-1185">Reference proteome</keyword>
<evidence type="ECO:0000313" key="5">
    <source>
        <dbReference type="EMBL" id="KAF5823517.1"/>
    </source>
</evidence>
<dbReference type="GO" id="GO:0005737">
    <property type="term" value="C:cytoplasm"/>
    <property type="evidence" value="ECO:0000318"/>
    <property type="project" value="GO_Central"/>
</dbReference>
<proteinExistence type="predicted"/>
<dbReference type="GO" id="GO:0000307">
    <property type="term" value="C:cyclin-dependent protein kinase holoenzyme complex"/>
    <property type="evidence" value="ECO:0000318"/>
    <property type="project" value="GO_Central"/>
</dbReference>
<feature type="signal peptide" evidence="3">
    <location>
        <begin position="1"/>
        <end position="18"/>
    </location>
</feature>
<dbReference type="InterPro" id="IPR036915">
    <property type="entry name" value="Cyclin-like_sf"/>
</dbReference>
<reference evidence="5 7" key="1">
    <citation type="journal article" date="2017" name="Nature">
        <title>The sunflower genome provides insights into oil metabolism, flowering and Asterid evolution.</title>
        <authorList>
            <person name="Badouin H."/>
            <person name="Gouzy J."/>
            <person name="Grassa C.J."/>
            <person name="Murat F."/>
            <person name="Staton S.E."/>
            <person name="Cottret L."/>
            <person name="Lelandais-Briere C."/>
            <person name="Owens G.L."/>
            <person name="Carrere S."/>
            <person name="Mayjonade B."/>
            <person name="Legrand L."/>
            <person name="Gill N."/>
            <person name="Kane N.C."/>
            <person name="Bowers J.E."/>
            <person name="Hubner S."/>
            <person name="Bellec A."/>
            <person name="Berard A."/>
            <person name="Berges H."/>
            <person name="Blanchet N."/>
            <person name="Boniface M.C."/>
            <person name="Brunel D."/>
            <person name="Catrice O."/>
            <person name="Chaidir N."/>
            <person name="Claudel C."/>
            <person name="Donnadieu C."/>
            <person name="Faraut T."/>
            <person name="Fievet G."/>
            <person name="Helmstetter N."/>
            <person name="King M."/>
            <person name="Knapp S.J."/>
            <person name="Lai Z."/>
            <person name="Le Paslier M.C."/>
            <person name="Lippi Y."/>
            <person name="Lorenzon L."/>
            <person name="Mandel J.R."/>
            <person name="Marage G."/>
            <person name="Marchand G."/>
            <person name="Marquand E."/>
            <person name="Bret-Mestries E."/>
            <person name="Morien E."/>
            <person name="Nambeesan S."/>
            <person name="Nguyen T."/>
            <person name="Pegot-Espagnet P."/>
            <person name="Pouilly N."/>
            <person name="Raftis F."/>
            <person name="Sallet E."/>
            <person name="Schiex T."/>
            <person name="Thomas J."/>
            <person name="Vandecasteele C."/>
            <person name="Vares D."/>
            <person name="Vear F."/>
            <person name="Vautrin S."/>
            <person name="Crespi M."/>
            <person name="Mangin B."/>
            <person name="Burke J.M."/>
            <person name="Salse J."/>
            <person name="Munos S."/>
            <person name="Vincourt P."/>
            <person name="Rieseberg L.H."/>
            <person name="Langlade N.B."/>
        </authorList>
    </citation>
    <scope>NUCLEOTIDE SEQUENCE [LARGE SCALE GENOMIC DNA]</scope>
    <source>
        <strain evidence="7">cv. SF193</strain>
        <tissue evidence="5">Leaves</tissue>
    </source>
</reference>
<sequence length="114" mass="12975">MMQLLSVTFLSLASKVEETEIPTILDLQVGESRFVFEAKTIQKMELIVLSTLKWRMQSVTQFSFIDSFIRKVNDDGQSQTNLRSLILRSTQIILGLIQGKESKFCLKTITLCQG</sequence>
<keyword evidence="2" id="KW-0131">Cell cycle</keyword>
<feature type="chain" id="PRO_5012445431" evidence="3">
    <location>
        <begin position="19"/>
        <end position="114"/>
    </location>
</feature>
<dbReference type="InParanoid" id="A0A251VRB9"/>
<evidence type="ECO:0000313" key="7">
    <source>
        <dbReference type="Proteomes" id="UP000215914"/>
    </source>
</evidence>
<dbReference type="EMBL" id="MNCJ02000316">
    <property type="protein sequence ID" value="KAF5823517.1"/>
    <property type="molecule type" value="Genomic_DNA"/>
</dbReference>
<dbReference type="EMBL" id="CM007890">
    <property type="protein sequence ID" value="OTG38137.1"/>
    <property type="molecule type" value="Genomic_DNA"/>
</dbReference>
<dbReference type="PANTHER" id="PTHR10177">
    <property type="entry name" value="CYCLINS"/>
    <property type="match status" value="1"/>
</dbReference>
<dbReference type="GO" id="GO:0005634">
    <property type="term" value="C:nucleus"/>
    <property type="evidence" value="ECO:0000318"/>
    <property type="project" value="GO_Central"/>
</dbReference>
<keyword evidence="3" id="KW-0732">Signal</keyword>
<dbReference type="InterPro" id="IPR006671">
    <property type="entry name" value="Cyclin_N"/>
</dbReference>
<evidence type="ECO:0000256" key="2">
    <source>
        <dbReference type="ARBA" id="ARBA00023306"/>
    </source>
</evidence>
<dbReference type="Pfam" id="PF00134">
    <property type="entry name" value="Cyclin_N"/>
    <property type="match status" value="1"/>
</dbReference>
<reference evidence="5" key="3">
    <citation type="submission" date="2020-06" db="EMBL/GenBank/DDBJ databases">
        <title>Helianthus annuus Genome sequencing and assembly Release 2.</title>
        <authorList>
            <person name="Gouzy J."/>
            <person name="Langlade N."/>
            <person name="Munos S."/>
        </authorList>
    </citation>
    <scope>NUCLEOTIDE SEQUENCE</scope>
    <source>
        <tissue evidence="5">Leaves</tissue>
    </source>
</reference>
<dbReference type="Gramene" id="mRNA:HanXRQr2_Chr01g0039201">
    <property type="protein sequence ID" value="mRNA:HanXRQr2_Chr01g0039201"/>
    <property type="gene ID" value="HanXRQr2_Chr01g0039201"/>
</dbReference>
<reference evidence="6" key="2">
    <citation type="submission" date="2017-02" db="EMBL/GenBank/DDBJ databases">
        <title>Sunflower complete genome.</title>
        <authorList>
            <person name="Langlade N."/>
            <person name="Munos S."/>
        </authorList>
    </citation>
    <scope>NUCLEOTIDE SEQUENCE [LARGE SCALE GENOMIC DNA]</scope>
    <source>
        <tissue evidence="6">Leaves</tissue>
    </source>
</reference>
<dbReference type="Proteomes" id="UP000215914">
    <property type="component" value="Chromosome 1"/>
</dbReference>
<evidence type="ECO:0000256" key="3">
    <source>
        <dbReference type="SAM" id="SignalP"/>
    </source>
</evidence>
<accession>A0A251VRB9</accession>
<protein>
    <submittedName>
        <fullName evidence="5 6">Cyclin</fullName>
    </submittedName>
</protein>
<feature type="domain" description="Cyclin N-terminal" evidence="4">
    <location>
        <begin position="2"/>
        <end position="56"/>
    </location>
</feature>
<dbReference type="Gene3D" id="1.10.472.10">
    <property type="entry name" value="Cyclin-like"/>
    <property type="match status" value="1"/>
</dbReference>